<protein>
    <recommendedName>
        <fullName evidence="9">Major facilitator superfamily (MFS) profile domain-containing protein</fullName>
    </recommendedName>
</protein>
<dbReference type="GO" id="GO:0022857">
    <property type="term" value="F:transmembrane transporter activity"/>
    <property type="evidence" value="ECO:0007669"/>
    <property type="project" value="InterPro"/>
</dbReference>
<dbReference type="RefSeq" id="XP_020116582.1">
    <property type="nucleotide sequence ID" value="XM_020263337.1"/>
</dbReference>
<sequence length="532" mass="59374">MDVVKKDISERPPSTDVQPTIVSSVVPDFKDVSSEDDISGYVPDTDLEKRLVRKLDLLMMPTLWLMCVLAYVDRNNIGNAKTAGMQDALDLTSSRYAMLITIFFIAYVILEVPSNLILIRVRPSWYLPGIMIAWGALVAGISQIKTYQGILVIRFFLGLIEAGFMPGVMFLMSCWYKKHEIGMFVRSSKKAFPGANNSLQPFCCEIGKRFSIFFTALCIAGAVSGLISGAVIAGLEGSHGMAGWRWLFLLEGVITIGVAMICIYILPNYPSTSLRFTPEERRLAEIRVLYDRKLHETHQSMKMNPWQAFVAATLDLRTWFFVVLYILDNGVATISYFIPTVLDDMGYSGDRAQWMTIPIWIVATIFLVGVSLSSDRTQDRQWHISFGMGVATISGIIIVAVKNSAARYAFICFYMAGVYCAFPLILIWTSETLSLPKEKRAVAIAIVNGIGDLASIYGSRMWPSNDAPDYKPGFIAVIVMCGACGLIAAAMPIVFRYLPQINSEVEREAEVIEVARSFRSDFTYTMYTFTED</sequence>
<evidence type="ECO:0000256" key="2">
    <source>
        <dbReference type="ARBA" id="ARBA00022448"/>
    </source>
</evidence>
<organism evidence="7 8">
    <name type="scientific">Talaromyces atroroseus</name>
    <dbReference type="NCBI Taxonomy" id="1441469"/>
    <lineage>
        <taxon>Eukaryota</taxon>
        <taxon>Fungi</taxon>
        <taxon>Dikarya</taxon>
        <taxon>Ascomycota</taxon>
        <taxon>Pezizomycotina</taxon>
        <taxon>Eurotiomycetes</taxon>
        <taxon>Eurotiomycetidae</taxon>
        <taxon>Eurotiales</taxon>
        <taxon>Trichocomaceae</taxon>
        <taxon>Talaromyces</taxon>
        <taxon>Talaromyces sect. Trachyspermi</taxon>
    </lineage>
</organism>
<dbReference type="Proteomes" id="UP000214365">
    <property type="component" value="Unassembled WGS sequence"/>
</dbReference>
<comment type="subcellular location">
    <subcellularLocation>
        <location evidence="1">Membrane</location>
        <topology evidence="1">Multi-pass membrane protein</topology>
    </subcellularLocation>
</comment>
<dbReference type="OrthoDB" id="2985014at2759"/>
<feature type="transmembrane region" description="Helical" evidence="6">
    <location>
        <begin position="246"/>
        <end position="266"/>
    </location>
</feature>
<feature type="transmembrane region" description="Helical" evidence="6">
    <location>
        <begin position="408"/>
        <end position="429"/>
    </location>
</feature>
<feature type="transmembrane region" description="Helical" evidence="6">
    <location>
        <begin position="125"/>
        <end position="144"/>
    </location>
</feature>
<feature type="transmembrane region" description="Helical" evidence="6">
    <location>
        <begin position="474"/>
        <end position="498"/>
    </location>
</feature>
<feature type="transmembrane region" description="Helical" evidence="6">
    <location>
        <begin position="150"/>
        <end position="176"/>
    </location>
</feature>
<dbReference type="Gene3D" id="1.20.1250.20">
    <property type="entry name" value="MFS general substrate transporter like domains"/>
    <property type="match status" value="2"/>
</dbReference>
<feature type="transmembrane region" description="Helical" evidence="6">
    <location>
        <begin position="384"/>
        <end position="402"/>
    </location>
</feature>
<proteinExistence type="predicted"/>
<evidence type="ECO:0000313" key="7">
    <source>
        <dbReference type="EMBL" id="OKL56461.1"/>
    </source>
</evidence>
<feature type="transmembrane region" description="Helical" evidence="6">
    <location>
        <begin position="55"/>
        <end position="72"/>
    </location>
</feature>
<keyword evidence="3 6" id="KW-0812">Transmembrane</keyword>
<dbReference type="InterPro" id="IPR036259">
    <property type="entry name" value="MFS_trans_sf"/>
</dbReference>
<evidence type="ECO:0000256" key="3">
    <source>
        <dbReference type="ARBA" id="ARBA00022692"/>
    </source>
</evidence>
<dbReference type="EMBL" id="LFMY01000014">
    <property type="protein sequence ID" value="OKL56461.1"/>
    <property type="molecule type" value="Genomic_DNA"/>
</dbReference>
<evidence type="ECO:0000256" key="5">
    <source>
        <dbReference type="ARBA" id="ARBA00023136"/>
    </source>
</evidence>
<dbReference type="FunFam" id="1.20.1250.20:FF:000013">
    <property type="entry name" value="MFS general substrate transporter"/>
    <property type="match status" value="1"/>
</dbReference>
<keyword evidence="5 6" id="KW-0472">Membrane</keyword>
<dbReference type="PANTHER" id="PTHR43791">
    <property type="entry name" value="PERMEASE-RELATED"/>
    <property type="match status" value="1"/>
</dbReference>
<gene>
    <name evidence="7" type="ORF">UA08_08129</name>
</gene>
<dbReference type="SUPFAM" id="SSF103473">
    <property type="entry name" value="MFS general substrate transporter"/>
    <property type="match status" value="1"/>
</dbReference>
<dbReference type="STRING" id="1441469.A0A225A769"/>
<dbReference type="AlphaFoldDB" id="A0A225A769"/>
<name>A0A225A769_TALAT</name>
<evidence type="ECO:0000256" key="4">
    <source>
        <dbReference type="ARBA" id="ARBA00022989"/>
    </source>
</evidence>
<dbReference type="GO" id="GO:0016020">
    <property type="term" value="C:membrane"/>
    <property type="evidence" value="ECO:0007669"/>
    <property type="project" value="UniProtKB-SubCell"/>
</dbReference>
<dbReference type="Pfam" id="PF07690">
    <property type="entry name" value="MFS_1"/>
    <property type="match status" value="1"/>
</dbReference>
<evidence type="ECO:0000313" key="8">
    <source>
        <dbReference type="Proteomes" id="UP000214365"/>
    </source>
</evidence>
<dbReference type="GeneID" id="31007885"/>
<keyword evidence="8" id="KW-1185">Reference proteome</keyword>
<evidence type="ECO:0000256" key="1">
    <source>
        <dbReference type="ARBA" id="ARBA00004141"/>
    </source>
</evidence>
<feature type="transmembrane region" description="Helical" evidence="6">
    <location>
        <begin position="96"/>
        <end position="118"/>
    </location>
</feature>
<feature type="transmembrane region" description="Helical" evidence="6">
    <location>
        <begin position="210"/>
        <end position="234"/>
    </location>
</feature>
<keyword evidence="2" id="KW-0813">Transport</keyword>
<evidence type="ECO:0000256" key="6">
    <source>
        <dbReference type="SAM" id="Phobius"/>
    </source>
</evidence>
<evidence type="ECO:0008006" key="9">
    <source>
        <dbReference type="Google" id="ProtNLM"/>
    </source>
</evidence>
<dbReference type="InterPro" id="IPR011701">
    <property type="entry name" value="MFS"/>
</dbReference>
<accession>A0A225A769</accession>
<comment type="caution">
    <text evidence="7">The sequence shown here is derived from an EMBL/GenBank/DDBJ whole genome shotgun (WGS) entry which is preliminary data.</text>
</comment>
<feature type="transmembrane region" description="Helical" evidence="6">
    <location>
        <begin position="352"/>
        <end position="372"/>
    </location>
</feature>
<reference evidence="7 8" key="1">
    <citation type="submission" date="2015-06" db="EMBL/GenBank/DDBJ databases">
        <title>Talaromyces atroroseus IBT 11181 draft genome.</title>
        <authorList>
            <person name="Rasmussen K.B."/>
            <person name="Rasmussen S."/>
            <person name="Petersen B."/>
            <person name="Sicheritz-Ponten T."/>
            <person name="Mortensen U.H."/>
            <person name="Thrane U."/>
        </authorList>
    </citation>
    <scope>NUCLEOTIDE SEQUENCE [LARGE SCALE GENOMIC DNA]</scope>
    <source>
        <strain evidence="7 8">IBT 11181</strain>
    </source>
</reference>
<keyword evidence="4 6" id="KW-1133">Transmembrane helix</keyword>
<feature type="transmembrane region" description="Helical" evidence="6">
    <location>
        <begin position="441"/>
        <end position="462"/>
    </location>
</feature>
<dbReference type="PANTHER" id="PTHR43791:SF38">
    <property type="entry name" value="MAJOR FACILITATOR SUPERFAMILY (MFS) PROFILE DOMAIN-CONTAINING PROTEIN"/>
    <property type="match status" value="1"/>
</dbReference>